<dbReference type="Proteomes" id="UP001157502">
    <property type="component" value="Chromosome 3"/>
</dbReference>
<organism evidence="1 2">
    <name type="scientific">Dallia pectoralis</name>
    <name type="common">Alaska blackfish</name>
    <dbReference type="NCBI Taxonomy" id="75939"/>
    <lineage>
        <taxon>Eukaryota</taxon>
        <taxon>Metazoa</taxon>
        <taxon>Chordata</taxon>
        <taxon>Craniata</taxon>
        <taxon>Vertebrata</taxon>
        <taxon>Euteleostomi</taxon>
        <taxon>Actinopterygii</taxon>
        <taxon>Neopterygii</taxon>
        <taxon>Teleostei</taxon>
        <taxon>Protacanthopterygii</taxon>
        <taxon>Esociformes</taxon>
        <taxon>Umbridae</taxon>
        <taxon>Dallia</taxon>
    </lineage>
</organism>
<accession>A0ACC2HD57</accession>
<protein>
    <submittedName>
        <fullName evidence="1">Uncharacterized protein</fullName>
    </submittedName>
</protein>
<evidence type="ECO:0000313" key="2">
    <source>
        <dbReference type="Proteomes" id="UP001157502"/>
    </source>
</evidence>
<comment type="caution">
    <text evidence="1">The sequence shown here is derived from an EMBL/GenBank/DDBJ whole genome shotgun (WGS) entry which is preliminary data.</text>
</comment>
<dbReference type="EMBL" id="CM055730">
    <property type="protein sequence ID" value="KAJ8013916.1"/>
    <property type="molecule type" value="Genomic_DNA"/>
</dbReference>
<reference evidence="1" key="1">
    <citation type="submission" date="2021-05" db="EMBL/GenBank/DDBJ databases">
        <authorList>
            <person name="Pan Q."/>
            <person name="Jouanno E."/>
            <person name="Zahm M."/>
            <person name="Klopp C."/>
            <person name="Cabau C."/>
            <person name="Louis A."/>
            <person name="Berthelot C."/>
            <person name="Parey E."/>
            <person name="Roest Crollius H."/>
            <person name="Montfort J."/>
            <person name="Robinson-Rechavi M."/>
            <person name="Bouchez O."/>
            <person name="Lampietro C."/>
            <person name="Lopez Roques C."/>
            <person name="Donnadieu C."/>
            <person name="Postlethwait J."/>
            <person name="Bobe J."/>
            <person name="Dillon D."/>
            <person name="Chandos A."/>
            <person name="von Hippel F."/>
            <person name="Guiguen Y."/>
        </authorList>
    </citation>
    <scope>NUCLEOTIDE SEQUENCE</scope>
    <source>
        <strain evidence="1">YG-Jan2019</strain>
    </source>
</reference>
<gene>
    <name evidence="1" type="ORF">DPEC_G00034790</name>
</gene>
<evidence type="ECO:0000313" key="1">
    <source>
        <dbReference type="EMBL" id="KAJ8013916.1"/>
    </source>
</evidence>
<name>A0ACC2HD57_DALPE</name>
<keyword evidence="2" id="KW-1185">Reference proteome</keyword>
<proteinExistence type="predicted"/>
<sequence>MHALGRGQRDQSVSLSGACQQKISHKRTDSVSYSKRTRAERRETQIDGNRMHRTRRAGAEARRNRKAGLEKTSEGSGDYVTVSQEELPASREAGDG</sequence>